<evidence type="ECO:0000256" key="2">
    <source>
        <dbReference type="ARBA" id="ARBA00004735"/>
    </source>
</evidence>
<dbReference type="Pfam" id="PF01379">
    <property type="entry name" value="Porphobil_deam"/>
    <property type="match status" value="1"/>
</dbReference>
<comment type="cofactor">
    <cofactor evidence="8">
        <name>dipyrromethane</name>
        <dbReference type="ChEBI" id="CHEBI:60342"/>
    </cofactor>
    <text evidence="8">Binds 1 dipyrromethane group covalently.</text>
</comment>
<evidence type="ECO:0000256" key="8">
    <source>
        <dbReference type="HAMAP-Rule" id="MF_00260"/>
    </source>
</evidence>
<comment type="catalytic activity">
    <reaction evidence="7 8">
        <text>4 porphobilinogen + H2O = hydroxymethylbilane + 4 NH4(+)</text>
        <dbReference type="Rhea" id="RHEA:13185"/>
        <dbReference type="ChEBI" id="CHEBI:15377"/>
        <dbReference type="ChEBI" id="CHEBI:28938"/>
        <dbReference type="ChEBI" id="CHEBI:57845"/>
        <dbReference type="ChEBI" id="CHEBI:58126"/>
        <dbReference type="EC" id="2.5.1.61"/>
    </reaction>
</comment>
<dbReference type="FunFam" id="3.40.190.10:FF:000005">
    <property type="entry name" value="Porphobilinogen deaminase"/>
    <property type="match status" value="1"/>
</dbReference>
<dbReference type="PIRSF" id="PIRSF001438">
    <property type="entry name" value="4pyrrol_synth_OHMeBilane_synth"/>
    <property type="match status" value="1"/>
</dbReference>
<evidence type="ECO:0000256" key="3">
    <source>
        <dbReference type="ARBA" id="ARBA00005638"/>
    </source>
</evidence>
<feature type="domain" description="Porphobilinogen deaminase C-terminal" evidence="10">
    <location>
        <begin position="224"/>
        <end position="314"/>
    </location>
</feature>
<dbReference type="Proteomes" id="UP000238701">
    <property type="component" value="Unassembled WGS sequence"/>
</dbReference>
<protein>
    <recommendedName>
        <fullName evidence="8">Porphobilinogen deaminase</fullName>
        <shortName evidence="8">PBG</shortName>
        <ecNumber evidence="8">2.5.1.61</ecNumber>
    </recommendedName>
    <alternativeName>
        <fullName evidence="8">Hydroxymethylbilane synthase</fullName>
        <shortName evidence="8">HMBS</shortName>
    </alternativeName>
    <alternativeName>
        <fullName evidence="8">Pre-uroporphyrinogen synthase</fullName>
    </alternativeName>
</protein>
<reference evidence="12" key="1">
    <citation type="submission" date="2018-02" db="EMBL/GenBank/DDBJ databases">
        <authorList>
            <person name="Hausmann B."/>
        </authorList>
    </citation>
    <scope>NUCLEOTIDE SEQUENCE [LARGE SCALE GENOMIC DNA]</scope>
    <source>
        <strain evidence="12">Peat soil MAG SbA1</strain>
    </source>
</reference>
<dbReference type="FunFam" id="3.40.190.10:FF:000004">
    <property type="entry name" value="Porphobilinogen deaminase"/>
    <property type="match status" value="1"/>
</dbReference>
<gene>
    <name evidence="8 11" type="primary">hemC</name>
    <name evidence="11" type="ORF">SBA1_820071</name>
</gene>
<dbReference type="InterPro" id="IPR022417">
    <property type="entry name" value="Porphobilin_deaminase_N"/>
</dbReference>
<dbReference type="SUPFAM" id="SSF53850">
    <property type="entry name" value="Periplasmic binding protein-like II"/>
    <property type="match status" value="1"/>
</dbReference>
<dbReference type="GO" id="GO:0006782">
    <property type="term" value="P:protoporphyrinogen IX biosynthetic process"/>
    <property type="evidence" value="ECO:0007669"/>
    <property type="project" value="UniProtKB-UniRule"/>
</dbReference>
<dbReference type="CDD" id="cd13646">
    <property type="entry name" value="PBP2_EcHMBS_like"/>
    <property type="match status" value="1"/>
</dbReference>
<evidence type="ECO:0000313" key="11">
    <source>
        <dbReference type="EMBL" id="SPF48269.1"/>
    </source>
</evidence>
<dbReference type="GO" id="GO:0004418">
    <property type="term" value="F:hydroxymethylbilane synthase activity"/>
    <property type="evidence" value="ECO:0007669"/>
    <property type="project" value="UniProtKB-UniRule"/>
</dbReference>
<evidence type="ECO:0000256" key="5">
    <source>
        <dbReference type="ARBA" id="ARBA00022679"/>
    </source>
</evidence>
<evidence type="ECO:0000259" key="10">
    <source>
        <dbReference type="Pfam" id="PF03900"/>
    </source>
</evidence>
<keyword evidence="5 8" id="KW-0808">Transferase</keyword>
<name>A0A2U3L939_9BACT</name>
<evidence type="ECO:0000259" key="9">
    <source>
        <dbReference type="Pfam" id="PF01379"/>
    </source>
</evidence>
<comment type="miscellaneous">
    <text evidence="8">The porphobilinogen subunits are added to the dipyrromethane group.</text>
</comment>
<evidence type="ECO:0000256" key="6">
    <source>
        <dbReference type="ARBA" id="ARBA00023244"/>
    </source>
</evidence>
<dbReference type="InterPro" id="IPR022419">
    <property type="entry name" value="Porphobilin_deaminase_cofac_BS"/>
</dbReference>
<comment type="similarity">
    <text evidence="3 8">Belongs to the HMBS family.</text>
</comment>
<dbReference type="PANTHER" id="PTHR11557:SF0">
    <property type="entry name" value="PORPHOBILINOGEN DEAMINASE"/>
    <property type="match status" value="1"/>
</dbReference>
<dbReference type="HAMAP" id="MF_00260">
    <property type="entry name" value="Porphobil_deam"/>
    <property type="match status" value="1"/>
</dbReference>
<dbReference type="GO" id="GO:0005737">
    <property type="term" value="C:cytoplasm"/>
    <property type="evidence" value="ECO:0007669"/>
    <property type="project" value="UniProtKB-UniRule"/>
</dbReference>
<comment type="pathway">
    <text evidence="2">Porphyrin-containing compound metabolism; protoporphyrin-IX biosynthesis; coproporphyrinogen-III from 5-aminolevulinate: step 2/4.</text>
</comment>
<keyword evidence="6 8" id="KW-0627">Porphyrin biosynthesis</keyword>
<evidence type="ECO:0000256" key="1">
    <source>
        <dbReference type="ARBA" id="ARBA00002869"/>
    </source>
</evidence>
<evidence type="ECO:0000256" key="4">
    <source>
        <dbReference type="ARBA" id="ARBA00011245"/>
    </source>
</evidence>
<dbReference type="EMBL" id="OMOD01000180">
    <property type="protein sequence ID" value="SPF48269.1"/>
    <property type="molecule type" value="Genomic_DNA"/>
</dbReference>
<feature type="domain" description="Porphobilinogen deaminase N-terminal" evidence="9">
    <location>
        <begin position="4"/>
        <end position="209"/>
    </location>
</feature>
<sequence>MARLRIGSRGSQLALWQANHISALLRARGHEVEIEIIHTTGDKITDVALAKVGTKGMFTKEIEEALAVGRVDLAVHSLKDLPTELPKGFEIAAITERQDPRDAFCSRQYAKIEDLPQGARVGTSSLRRQAQLKAIRPDLDIHPLRGNVDTRLRKLGQGEYDAIILASAGLKRLGKTELIRQIIPAEIMCPAAGQGALGIEIRAGDAATRELLAFLNDPAARAATTCERALLNRLGGGCQVPIGAFAEVRVAVNREGHEFTRADKAPQLNGALAPGVHLHLESIVADPDGTKLLRDSRDGDNPEKLGNDAGAALLGRGGDAILEAVYGRGLAIPPQP</sequence>
<organism evidence="11 12">
    <name type="scientific">Candidatus Sulfotelmatobacter kueseliae</name>
    <dbReference type="NCBI Taxonomy" id="2042962"/>
    <lineage>
        <taxon>Bacteria</taxon>
        <taxon>Pseudomonadati</taxon>
        <taxon>Acidobacteriota</taxon>
        <taxon>Terriglobia</taxon>
        <taxon>Terriglobales</taxon>
        <taxon>Candidatus Korobacteraceae</taxon>
        <taxon>Candidatus Sulfotelmatobacter</taxon>
    </lineage>
</organism>
<dbReference type="InterPro" id="IPR022418">
    <property type="entry name" value="Porphobilinogen_deaminase_C"/>
</dbReference>
<dbReference type="InterPro" id="IPR036803">
    <property type="entry name" value="Porphobilinogen_deaminase_C_sf"/>
</dbReference>
<dbReference type="AlphaFoldDB" id="A0A2U3L939"/>
<comment type="subunit">
    <text evidence="4 8">Monomer.</text>
</comment>
<accession>A0A2U3L939</accession>
<dbReference type="PRINTS" id="PR00151">
    <property type="entry name" value="PORPHBDMNASE"/>
</dbReference>
<feature type="modified residue" description="S-(dipyrrolylmethanemethyl)cysteine" evidence="8">
    <location>
        <position position="238"/>
    </location>
</feature>
<dbReference type="SUPFAM" id="SSF54782">
    <property type="entry name" value="Porphobilinogen deaminase (hydroxymethylbilane synthase), C-terminal domain"/>
    <property type="match status" value="1"/>
</dbReference>
<dbReference type="NCBIfam" id="TIGR00212">
    <property type="entry name" value="hemC"/>
    <property type="match status" value="1"/>
</dbReference>
<dbReference type="OrthoDB" id="9810298at2"/>
<comment type="function">
    <text evidence="1 8">Tetrapolymerization of the monopyrrole PBG into the hydroxymethylbilane pre-uroporphyrinogen in several discrete steps.</text>
</comment>
<dbReference type="EC" id="2.5.1.61" evidence="8"/>
<dbReference type="PROSITE" id="PS00533">
    <property type="entry name" value="PORPHOBILINOGEN_DEAM"/>
    <property type="match status" value="1"/>
</dbReference>
<dbReference type="InterPro" id="IPR000860">
    <property type="entry name" value="HemC"/>
</dbReference>
<evidence type="ECO:0000313" key="12">
    <source>
        <dbReference type="Proteomes" id="UP000238701"/>
    </source>
</evidence>
<dbReference type="Gene3D" id="3.40.190.10">
    <property type="entry name" value="Periplasmic binding protein-like II"/>
    <property type="match status" value="2"/>
</dbReference>
<evidence type="ECO:0000256" key="7">
    <source>
        <dbReference type="ARBA" id="ARBA00048169"/>
    </source>
</evidence>
<dbReference type="Gene3D" id="3.30.160.40">
    <property type="entry name" value="Porphobilinogen deaminase, C-terminal domain"/>
    <property type="match status" value="1"/>
</dbReference>
<dbReference type="PANTHER" id="PTHR11557">
    <property type="entry name" value="PORPHOBILINOGEN DEAMINASE"/>
    <property type="match status" value="1"/>
</dbReference>
<proteinExistence type="inferred from homology"/>
<dbReference type="Pfam" id="PF03900">
    <property type="entry name" value="Porphobil_deamC"/>
    <property type="match status" value="1"/>
</dbReference>